<evidence type="ECO:0000256" key="1">
    <source>
        <dbReference type="ARBA" id="ARBA00009995"/>
    </source>
</evidence>
<dbReference type="AlphaFoldDB" id="A0A0D9WX90"/>
<reference evidence="3 4" key="1">
    <citation type="submission" date="2012-08" db="EMBL/GenBank/DDBJ databases">
        <title>Oryza genome evolution.</title>
        <authorList>
            <person name="Wing R.A."/>
        </authorList>
    </citation>
    <scope>NUCLEOTIDE SEQUENCE</scope>
</reference>
<evidence type="ECO:0008006" key="5">
    <source>
        <dbReference type="Google" id="ProtNLM"/>
    </source>
</evidence>
<dbReference type="GO" id="GO:0080043">
    <property type="term" value="F:quercetin 3-O-glucosyltransferase activity"/>
    <property type="evidence" value="ECO:0007669"/>
    <property type="project" value="TreeGrafter"/>
</dbReference>
<evidence type="ECO:0000313" key="4">
    <source>
        <dbReference type="Proteomes" id="UP000032180"/>
    </source>
</evidence>
<accession>A0A0D9WX90</accession>
<protein>
    <recommendedName>
        <fullName evidence="5">Glycosyltransferase</fullName>
    </recommendedName>
</protein>
<dbReference type="GO" id="GO:0080044">
    <property type="term" value="F:quercetin 7-O-glucosyltransferase activity"/>
    <property type="evidence" value="ECO:0007669"/>
    <property type="project" value="TreeGrafter"/>
</dbReference>
<comment type="similarity">
    <text evidence="1">Belongs to the UDP-glycosyltransferase family.</text>
</comment>
<sequence>MPRQERAPDAGCQRVVLFPLPYESHLSPMLQLAALLHARGLDVTVLHTDFNAPDPARHPDLTFVSIRESLPEEAVEADIIAQLLALNAACEAPFRDALASLQPGVACAIVDGEWYAALGAAAKVGVPALALMTESAATSRNILAFPRLRDAGYEYDTSKDEQQLDELVPRLEPLRVRDLIRVDGWEADGLRGLIVLMADAMRSAASGVILNTFDAIEASELEKIQAELSQPTFAVGPLHRVSPAMSAAERSFLHVPDRSCLAWLDAQPPRSVLYVSLGSMARVDRVVFDEMAWGLAHSSVPFLLVARPGLANGINDAPPPLPEGLTDVVGIGNNNAARGKVVTWAPQKDVLAHPAIGGFWTHCGWNSTLESICEGVPMLAQPCLGDQTVSARYITHQWGVALELGEVFDRVRVAEAARKLMVGEEGSPSKGEGWQAEN</sequence>
<keyword evidence="2" id="KW-0808">Transferase</keyword>
<dbReference type="eggNOG" id="KOG1192">
    <property type="taxonomic scope" value="Eukaryota"/>
</dbReference>
<dbReference type="Gene3D" id="3.40.50.2000">
    <property type="entry name" value="Glycogen Phosphorylase B"/>
    <property type="match status" value="2"/>
</dbReference>
<dbReference type="HOGENOM" id="CLU_001724_0_0_1"/>
<dbReference type="Proteomes" id="UP000032180">
    <property type="component" value="Chromosome 7"/>
</dbReference>
<evidence type="ECO:0000313" key="3">
    <source>
        <dbReference type="EnsemblPlants" id="LPERR07G07480.1"/>
    </source>
</evidence>
<dbReference type="PANTHER" id="PTHR11926:SF1425">
    <property type="entry name" value="OS07G0241800 PROTEIN"/>
    <property type="match status" value="1"/>
</dbReference>
<dbReference type="Pfam" id="PF00201">
    <property type="entry name" value="UDPGT"/>
    <property type="match status" value="1"/>
</dbReference>
<dbReference type="FunFam" id="3.40.50.2000:FF:000056">
    <property type="entry name" value="Glycosyltransferase"/>
    <property type="match status" value="1"/>
</dbReference>
<evidence type="ECO:0000256" key="2">
    <source>
        <dbReference type="ARBA" id="ARBA00022679"/>
    </source>
</evidence>
<dbReference type="InterPro" id="IPR002213">
    <property type="entry name" value="UDP_glucos_trans"/>
</dbReference>
<dbReference type="Gramene" id="LPERR07G07480.1">
    <property type="protein sequence ID" value="LPERR07G07480.1"/>
    <property type="gene ID" value="LPERR07G07480"/>
</dbReference>
<proteinExistence type="inferred from homology"/>
<name>A0A0D9WX90_9ORYZ</name>
<organism evidence="3 4">
    <name type="scientific">Leersia perrieri</name>
    <dbReference type="NCBI Taxonomy" id="77586"/>
    <lineage>
        <taxon>Eukaryota</taxon>
        <taxon>Viridiplantae</taxon>
        <taxon>Streptophyta</taxon>
        <taxon>Embryophyta</taxon>
        <taxon>Tracheophyta</taxon>
        <taxon>Spermatophyta</taxon>
        <taxon>Magnoliopsida</taxon>
        <taxon>Liliopsida</taxon>
        <taxon>Poales</taxon>
        <taxon>Poaceae</taxon>
        <taxon>BOP clade</taxon>
        <taxon>Oryzoideae</taxon>
        <taxon>Oryzeae</taxon>
        <taxon>Oryzinae</taxon>
        <taxon>Leersia</taxon>
    </lineage>
</organism>
<reference evidence="4" key="2">
    <citation type="submission" date="2013-12" db="EMBL/GenBank/DDBJ databases">
        <authorList>
            <person name="Yu Y."/>
            <person name="Lee S."/>
            <person name="de Baynast K."/>
            <person name="Wissotski M."/>
            <person name="Liu L."/>
            <person name="Talag J."/>
            <person name="Goicoechea J."/>
            <person name="Angelova A."/>
            <person name="Jetty R."/>
            <person name="Kudrna D."/>
            <person name="Golser W."/>
            <person name="Rivera L."/>
            <person name="Zhang J."/>
            <person name="Wing R."/>
        </authorList>
    </citation>
    <scope>NUCLEOTIDE SEQUENCE</scope>
</reference>
<dbReference type="SUPFAM" id="SSF53756">
    <property type="entry name" value="UDP-Glycosyltransferase/glycogen phosphorylase"/>
    <property type="match status" value="1"/>
</dbReference>
<dbReference type="CDD" id="cd03784">
    <property type="entry name" value="GT1_Gtf-like"/>
    <property type="match status" value="1"/>
</dbReference>
<dbReference type="FunFam" id="3.40.50.2000:FF:000120">
    <property type="entry name" value="UDP-glycosyltransferase 76C1"/>
    <property type="match status" value="1"/>
</dbReference>
<keyword evidence="4" id="KW-1185">Reference proteome</keyword>
<reference evidence="3" key="3">
    <citation type="submission" date="2015-04" db="UniProtKB">
        <authorList>
            <consortium name="EnsemblPlants"/>
        </authorList>
    </citation>
    <scope>IDENTIFICATION</scope>
</reference>
<dbReference type="EnsemblPlants" id="LPERR07G07480.1">
    <property type="protein sequence ID" value="LPERR07G07480.1"/>
    <property type="gene ID" value="LPERR07G07480"/>
</dbReference>
<dbReference type="PANTHER" id="PTHR11926">
    <property type="entry name" value="GLUCOSYL/GLUCURONOSYL TRANSFERASES"/>
    <property type="match status" value="1"/>
</dbReference>